<dbReference type="GO" id="GO:0008820">
    <property type="term" value="F:cobinamide phosphate guanylyltransferase activity"/>
    <property type="evidence" value="ECO:0007669"/>
    <property type="project" value="UniProtKB-EC"/>
</dbReference>
<evidence type="ECO:0000256" key="6">
    <source>
        <dbReference type="ARBA" id="ARBA00005159"/>
    </source>
</evidence>
<dbReference type="AlphaFoldDB" id="A0A317G6U5"/>
<dbReference type="PANTHER" id="PTHR34848">
    <property type="match status" value="1"/>
</dbReference>
<dbReference type="InterPro" id="IPR027417">
    <property type="entry name" value="P-loop_NTPase"/>
</dbReference>
<dbReference type="Proteomes" id="UP000245488">
    <property type="component" value="Chromosome"/>
</dbReference>
<proteinExistence type="inferred from homology"/>
<evidence type="ECO:0000256" key="15">
    <source>
        <dbReference type="ARBA" id="ARBA00023134"/>
    </source>
</evidence>
<evidence type="ECO:0000256" key="9">
    <source>
        <dbReference type="ARBA" id="ARBA00012523"/>
    </source>
</evidence>
<dbReference type="UniPathway" id="UPA00148">
    <property type="reaction ID" value="UER00236"/>
</dbReference>
<dbReference type="EMBL" id="NXNG01000001">
    <property type="protein sequence ID" value="PWT29016.1"/>
    <property type="molecule type" value="Genomic_DNA"/>
</dbReference>
<evidence type="ECO:0000256" key="1">
    <source>
        <dbReference type="ARBA" id="ARBA00000312"/>
    </source>
</evidence>
<keyword evidence="13" id="KW-0418">Kinase</keyword>
<comment type="similarity">
    <text evidence="7">Belongs to the CobU/CobP family.</text>
</comment>
<evidence type="ECO:0000256" key="16">
    <source>
        <dbReference type="ARBA" id="ARBA00029570"/>
    </source>
</evidence>
<dbReference type="GO" id="GO:0009236">
    <property type="term" value="P:cobalamin biosynthetic process"/>
    <property type="evidence" value="ECO:0007669"/>
    <property type="project" value="UniProtKB-UniPathway"/>
</dbReference>
<comment type="catalytic activity">
    <reaction evidence="2">
        <text>adenosylcob(III)inamide phosphate + GTP + H(+) = adenosylcob(III)inamide-GDP + diphosphate</text>
        <dbReference type="Rhea" id="RHEA:22712"/>
        <dbReference type="ChEBI" id="CHEBI:15378"/>
        <dbReference type="ChEBI" id="CHEBI:33019"/>
        <dbReference type="ChEBI" id="CHEBI:37565"/>
        <dbReference type="ChEBI" id="CHEBI:58502"/>
        <dbReference type="ChEBI" id="CHEBI:60487"/>
        <dbReference type="EC" id="2.7.7.62"/>
    </reaction>
</comment>
<dbReference type="PANTHER" id="PTHR34848:SF1">
    <property type="entry name" value="BIFUNCTIONAL ADENOSYLCOBALAMIN BIOSYNTHESIS PROTEIN COBU"/>
    <property type="match status" value="1"/>
</dbReference>
<feature type="binding site" evidence="19">
    <location>
        <begin position="7"/>
        <end position="14"/>
    </location>
    <ligand>
        <name>GTP</name>
        <dbReference type="ChEBI" id="CHEBI:37565"/>
    </ligand>
</feature>
<comment type="catalytic activity">
    <reaction evidence="1">
        <text>adenosylcob(III)inamide + ATP = adenosylcob(III)inamide phosphate + ADP + H(+)</text>
        <dbReference type="Rhea" id="RHEA:15769"/>
        <dbReference type="ChEBI" id="CHEBI:2480"/>
        <dbReference type="ChEBI" id="CHEBI:15378"/>
        <dbReference type="ChEBI" id="CHEBI:30616"/>
        <dbReference type="ChEBI" id="CHEBI:58502"/>
        <dbReference type="ChEBI" id="CHEBI:456216"/>
        <dbReference type="EC" id="2.7.1.156"/>
    </reaction>
</comment>
<feature type="binding site" evidence="19">
    <location>
        <position position="68"/>
    </location>
    <ligand>
        <name>GTP</name>
        <dbReference type="ChEBI" id="CHEBI:37565"/>
    </ligand>
</feature>
<dbReference type="Pfam" id="PF02283">
    <property type="entry name" value="CobU"/>
    <property type="match status" value="1"/>
</dbReference>
<evidence type="ECO:0000256" key="7">
    <source>
        <dbReference type="ARBA" id="ARBA00007490"/>
    </source>
</evidence>
<dbReference type="GO" id="GO:0005525">
    <property type="term" value="F:GTP binding"/>
    <property type="evidence" value="ECO:0007669"/>
    <property type="project" value="UniProtKB-KW"/>
</dbReference>
<evidence type="ECO:0000256" key="17">
    <source>
        <dbReference type="ARBA" id="ARBA00030571"/>
    </source>
</evidence>
<evidence type="ECO:0000256" key="4">
    <source>
        <dbReference type="ARBA" id="ARBA00003889"/>
    </source>
</evidence>
<sequence>MIVFITGGNDNGKSEYAEDLVLKLSPGGGAAGYTRIYLATMGARDPESLKRIEKHIFRRKDMEYITIEKSYDVGSINLEEVDKINNNNSDNKRILLIEDIPNLLAGEMFKGSEFNPHVADKITDDIKKLISVCDHTVIVTNEVFSDGITYDEYTTTYLKEFGTINQRLAAISDKVVELVCGIPLVIKK</sequence>
<dbReference type="GO" id="GO:0043752">
    <property type="term" value="F:adenosylcobinamide kinase activity"/>
    <property type="evidence" value="ECO:0007669"/>
    <property type="project" value="UniProtKB-EC"/>
</dbReference>
<dbReference type="SUPFAM" id="SSF52540">
    <property type="entry name" value="P-loop containing nucleoside triphosphate hydrolases"/>
    <property type="match status" value="1"/>
</dbReference>
<evidence type="ECO:0000256" key="19">
    <source>
        <dbReference type="PIRSR" id="PIRSR006135-2"/>
    </source>
</evidence>
<keyword evidence="15 19" id="KW-0342">GTP-binding</keyword>
<evidence type="ECO:0000256" key="8">
    <source>
        <dbReference type="ARBA" id="ARBA00012016"/>
    </source>
</evidence>
<dbReference type="RefSeq" id="WP_110074038.1">
    <property type="nucleotide sequence ID" value="NZ_CM009896.1"/>
</dbReference>
<dbReference type="EC" id="2.7.7.62" evidence="9"/>
<keyword evidence="11" id="KW-0808">Transferase</keyword>
<evidence type="ECO:0000313" key="20">
    <source>
        <dbReference type="EMBL" id="PWT29016.1"/>
    </source>
</evidence>
<feature type="binding site" evidence="19">
    <location>
        <position position="98"/>
    </location>
    <ligand>
        <name>GTP</name>
        <dbReference type="ChEBI" id="CHEBI:37565"/>
    </ligand>
</feature>
<dbReference type="Gene3D" id="3.40.50.300">
    <property type="entry name" value="P-loop containing nucleotide triphosphate hydrolases"/>
    <property type="match status" value="1"/>
</dbReference>
<feature type="active site" description="GMP-histidine intermediate" evidence="18">
    <location>
        <position position="55"/>
    </location>
</feature>
<accession>A0A317G6U5</accession>
<keyword evidence="14" id="KW-0067">ATP-binding</keyword>
<evidence type="ECO:0000256" key="2">
    <source>
        <dbReference type="ARBA" id="ARBA00000711"/>
    </source>
</evidence>
<organism evidence="20 21">
    <name type="scientific">Butyrivibrio fibrisolvens</name>
    <dbReference type="NCBI Taxonomy" id="831"/>
    <lineage>
        <taxon>Bacteria</taxon>
        <taxon>Bacillati</taxon>
        <taxon>Bacillota</taxon>
        <taxon>Clostridia</taxon>
        <taxon>Lachnospirales</taxon>
        <taxon>Lachnospiraceae</taxon>
        <taxon>Butyrivibrio</taxon>
    </lineage>
</organism>
<name>A0A317G6U5_BUTFI</name>
<keyword evidence="21" id="KW-1185">Reference proteome</keyword>
<evidence type="ECO:0000256" key="11">
    <source>
        <dbReference type="ARBA" id="ARBA00022679"/>
    </source>
</evidence>
<dbReference type="GO" id="GO:0005524">
    <property type="term" value="F:ATP binding"/>
    <property type="evidence" value="ECO:0007669"/>
    <property type="project" value="UniProtKB-KW"/>
</dbReference>
<comment type="caution">
    <text evidence="20">The sequence shown here is derived from an EMBL/GenBank/DDBJ whole genome shotgun (WGS) entry which is preliminary data.</text>
</comment>
<keyword evidence="10" id="KW-0169">Cobalamin biosynthesis</keyword>
<dbReference type="EC" id="2.7.1.156" evidence="8"/>
<evidence type="ECO:0000256" key="12">
    <source>
        <dbReference type="ARBA" id="ARBA00022741"/>
    </source>
</evidence>
<evidence type="ECO:0000256" key="3">
    <source>
        <dbReference type="ARBA" id="ARBA00001522"/>
    </source>
</evidence>
<evidence type="ECO:0000256" key="14">
    <source>
        <dbReference type="ARBA" id="ARBA00022840"/>
    </source>
</evidence>
<evidence type="ECO:0000256" key="10">
    <source>
        <dbReference type="ARBA" id="ARBA00022573"/>
    </source>
</evidence>
<evidence type="ECO:0000313" key="21">
    <source>
        <dbReference type="Proteomes" id="UP000245488"/>
    </source>
</evidence>
<evidence type="ECO:0000256" key="13">
    <source>
        <dbReference type="ARBA" id="ARBA00022777"/>
    </source>
</evidence>
<evidence type="ECO:0000256" key="5">
    <source>
        <dbReference type="ARBA" id="ARBA00004692"/>
    </source>
</evidence>
<evidence type="ECO:0000256" key="18">
    <source>
        <dbReference type="PIRSR" id="PIRSR006135-1"/>
    </source>
</evidence>
<comment type="pathway">
    <text evidence="6">Cofactor biosynthesis; adenosylcobalamin biosynthesis; adenosylcobalamin from cob(II)yrinate a,c-diamide: step 5/7.</text>
</comment>
<dbReference type="InterPro" id="IPR003203">
    <property type="entry name" value="CobU/CobP"/>
</dbReference>
<keyword evidence="12 19" id="KW-0547">Nucleotide-binding</keyword>
<dbReference type="PIRSF" id="PIRSF006135">
    <property type="entry name" value="CobU"/>
    <property type="match status" value="1"/>
</dbReference>
<comment type="pathway">
    <text evidence="5">Cofactor biosynthesis; adenosylcobalamin biosynthesis; adenosylcobalamin from cob(II)yrinate a,c-diamide: step 6/7.</text>
</comment>
<comment type="function">
    <text evidence="4">Catalyzes ATP-dependent phosphorylation of adenosylcobinamide and addition of GMP to adenosylcobinamide phosphate.</text>
</comment>
<reference evidence="20 21" key="1">
    <citation type="submission" date="2017-09" db="EMBL/GenBank/DDBJ databases">
        <title>High-quality draft genome sequence of Butyrivibrio fibrisolvens INBov1, isolated from cow rumen.</title>
        <authorList>
            <person name="Rodriguez Hernaez J."/>
            <person name="Rivarola M."/>
            <person name="Paniego N."/>
            <person name="Cravero S."/>
            <person name="Ceron Cucchi M."/>
            <person name="Martinez M.C."/>
        </authorList>
    </citation>
    <scope>NUCLEOTIDE SEQUENCE [LARGE SCALE GENOMIC DNA]</scope>
    <source>
        <strain evidence="20 21">INBov1</strain>
    </source>
</reference>
<gene>
    <name evidence="20" type="ORF">CPT75_18770</name>
</gene>
<protein>
    <recommendedName>
        <fullName evidence="16">Adenosylcobinamide kinase</fullName>
        <ecNumber evidence="8">2.7.1.156</ecNumber>
        <ecNumber evidence="9">2.7.7.62</ecNumber>
    </recommendedName>
    <alternativeName>
        <fullName evidence="17">Adenosylcobinamide-phosphate guanylyltransferase</fullName>
    </alternativeName>
</protein>
<comment type="catalytic activity">
    <reaction evidence="3">
        <text>adenosylcob(III)inamide + GTP = adenosylcob(III)inamide phosphate + GDP + H(+)</text>
        <dbReference type="Rhea" id="RHEA:15765"/>
        <dbReference type="ChEBI" id="CHEBI:2480"/>
        <dbReference type="ChEBI" id="CHEBI:15378"/>
        <dbReference type="ChEBI" id="CHEBI:37565"/>
        <dbReference type="ChEBI" id="CHEBI:58189"/>
        <dbReference type="ChEBI" id="CHEBI:58502"/>
        <dbReference type="EC" id="2.7.1.156"/>
    </reaction>
</comment>